<dbReference type="PROSITE" id="PS00041">
    <property type="entry name" value="HTH_ARAC_FAMILY_1"/>
    <property type="match status" value="1"/>
</dbReference>
<dbReference type="InterPro" id="IPR014710">
    <property type="entry name" value="RmlC-like_jellyroll"/>
</dbReference>
<feature type="domain" description="HTH araC/xylS-type" evidence="4">
    <location>
        <begin position="188"/>
        <end position="286"/>
    </location>
</feature>
<keyword evidence="3" id="KW-0804">Transcription</keyword>
<dbReference type="GO" id="GO:0043565">
    <property type="term" value="F:sequence-specific DNA binding"/>
    <property type="evidence" value="ECO:0007669"/>
    <property type="project" value="InterPro"/>
</dbReference>
<dbReference type="InterPro" id="IPR018060">
    <property type="entry name" value="HTH_AraC"/>
</dbReference>
<evidence type="ECO:0000256" key="2">
    <source>
        <dbReference type="ARBA" id="ARBA00023125"/>
    </source>
</evidence>
<evidence type="ECO:0000313" key="5">
    <source>
        <dbReference type="EMBL" id="TDB65929.1"/>
    </source>
</evidence>
<dbReference type="EMBL" id="SMJU01000005">
    <property type="protein sequence ID" value="TDB65929.1"/>
    <property type="molecule type" value="Genomic_DNA"/>
</dbReference>
<evidence type="ECO:0000256" key="3">
    <source>
        <dbReference type="ARBA" id="ARBA00023163"/>
    </source>
</evidence>
<dbReference type="InterPro" id="IPR018062">
    <property type="entry name" value="HTH_AraC-typ_CS"/>
</dbReference>
<keyword evidence="6" id="KW-1185">Reference proteome</keyword>
<dbReference type="RefSeq" id="WP_132116789.1">
    <property type="nucleotide sequence ID" value="NZ_SMJU01000005.1"/>
</dbReference>
<evidence type="ECO:0000256" key="1">
    <source>
        <dbReference type="ARBA" id="ARBA00023015"/>
    </source>
</evidence>
<dbReference type="PANTHER" id="PTHR43280:SF27">
    <property type="entry name" value="TRANSCRIPTIONAL REGULATOR MTLR"/>
    <property type="match status" value="1"/>
</dbReference>
<name>A0A4R4KH78_9BACT</name>
<dbReference type="CDD" id="cd06976">
    <property type="entry name" value="cupin_MtlR-like_N"/>
    <property type="match status" value="1"/>
</dbReference>
<comment type="caution">
    <text evidence="5">The sequence shown here is derived from an EMBL/GenBank/DDBJ whole genome shotgun (WGS) entry which is preliminary data.</text>
</comment>
<dbReference type="InterPro" id="IPR009057">
    <property type="entry name" value="Homeodomain-like_sf"/>
</dbReference>
<dbReference type="Gene3D" id="1.10.10.60">
    <property type="entry name" value="Homeodomain-like"/>
    <property type="match status" value="2"/>
</dbReference>
<dbReference type="PROSITE" id="PS01124">
    <property type="entry name" value="HTH_ARAC_FAMILY_2"/>
    <property type="match status" value="1"/>
</dbReference>
<sequence>MQAILRKIHPSANYSFVSRVDYLPVLYDKWHFHPELELTHIVQSRGTRFVGDSIEEFKEDDLVLLGSSLPHVWKNDSGYYSADSELMAESRVLQFLPDCFGTEFLNLKEMEPVRRLFEKAKRGLRITGTTRTKVLDSLSQLIIIPSGIQRIALFLQILETIAESDELVYLSSEGFLDSYHRFDTDTINRIYEFTLSQFHRRILIEEAASLANMSVANFCRYFKNRTQKTYIQFLTEVRIGYACRMLMEDKKSIQQIAMDCGFHNLSNFNRSFRMLKNQKPSAYRASFSR</sequence>
<organism evidence="5 6">
    <name type="scientific">Arundinibacter roseus</name>
    <dbReference type="NCBI Taxonomy" id="2070510"/>
    <lineage>
        <taxon>Bacteria</taxon>
        <taxon>Pseudomonadati</taxon>
        <taxon>Bacteroidota</taxon>
        <taxon>Cytophagia</taxon>
        <taxon>Cytophagales</taxon>
        <taxon>Spirosomataceae</taxon>
        <taxon>Arundinibacter</taxon>
    </lineage>
</organism>
<dbReference type="Proteomes" id="UP000295706">
    <property type="component" value="Unassembled WGS sequence"/>
</dbReference>
<dbReference type="Pfam" id="PF12833">
    <property type="entry name" value="HTH_18"/>
    <property type="match status" value="1"/>
</dbReference>
<dbReference type="PANTHER" id="PTHR43280">
    <property type="entry name" value="ARAC-FAMILY TRANSCRIPTIONAL REGULATOR"/>
    <property type="match status" value="1"/>
</dbReference>
<keyword evidence="1" id="KW-0805">Transcription regulation</keyword>
<accession>A0A4R4KH78</accession>
<keyword evidence="2" id="KW-0238">DNA-binding</keyword>
<proteinExistence type="predicted"/>
<dbReference type="InterPro" id="IPR011051">
    <property type="entry name" value="RmlC_Cupin_sf"/>
</dbReference>
<gene>
    <name evidence="5" type="ORF">EZE20_09185</name>
</gene>
<dbReference type="GO" id="GO:0003700">
    <property type="term" value="F:DNA-binding transcription factor activity"/>
    <property type="evidence" value="ECO:0007669"/>
    <property type="project" value="InterPro"/>
</dbReference>
<dbReference type="SUPFAM" id="SSF46689">
    <property type="entry name" value="Homeodomain-like"/>
    <property type="match status" value="1"/>
</dbReference>
<dbReference type="SMART" id="SM00342">
    <property type="entry name" value="HTH_ARAC"/>
    <property type="match status" value="1"/>
</dbReference>
<reference evidence="5 6" key="1">
    <citation type="submission" date="2019-02" db="EMBL/GenBank/DDBJ databases">
        <title>Arundinibacter roseus gen. nov., sp. nov., a new member of the family Cytophagaceae.</title>
        <authorList>
            <person name="Szuroczki S."/>
            <person name="Khayer B."/>
            <person name="Sproer C."/>
            <person name="Toumi M."/>
            <person name="Szabo A."/>
            <person name="Felfoldi T."/>
            <person name="Schumann P."/>
            <person name="Toth E."/>
        </authorList>
    </citation>
    <scope>NUCLEOTIDE SEQUENCE [LARGE SCALE GENOMIC DNA]</scope>
    <source>
        <strain evidence="5 6">DMA-k-7a</strain>
    </source>
</reference>
<dbReference type="SUPFAM" id="SSF51182">
    <property type="entry name" value="RmlC-like cupins"/>
    <property type="match status" value="1"/>
</dbReference>
<dbReference type="Gene3D" id="2.60.120.10">
    <property type="entry name" value="Jelly Rolls"/>
    <property type="match status" value="1"/>
</dbReference>
<evidence type="ECO:0000259" key="4">
    <source>
        <dbReference type="PROSITE" id="PS01124"/>
    </source>
</evidence>
<dbReference type="AlphaFoldDB" id="A0A4R4KH78"/>
<dbReference type="OrthoDB" id="792101at2"/>
<evidence type="ECO:0000313" key="6">
    <source>
        <dbReference type="Proteomes" id="UP000295706"/>
    </source>
</evidence>
<protein>
    <submittedName>
        <fullName evidence="5">AraC family transcriptional regulator</fullName>
    </submittedName>
</protein>